<proteinExistence type="predicted"/>
<evidence type="ECO:0000313" key="2">
    <source>
        <dbReference type="Proteomes" id="UP001148629"/>
    </source>
</evidence>
<dbReference type="EMBL" id="JANRMS010000394">
    <property type="protein sequence ID" value="KAJ3540687.1"/>
    <property type="molecule type" value="Genomic_DNA"/>
</dbReference>
<gene>
    <name evidence="1" type="ORF">NM208_g4951</name>
</gene>
<sequence length="665" mass="76309">MLCARCLSMFLGPQEGPHHEYIDDVEKASDNGCFICYRLLYIIRRYKLQALEARRVSDHTTIQGTGSRVDQDPRVPSRLRYYFAHNFLGVGDPKKDVVIQFKHEGRYPHVEGYRQCLENAKKALEEMVGYGVQDTHLKDPFTERSYTGGSVALEFALERLRDCRRNHSECRDAALALSKAERPESESWRPKRLIDCYVKDERLHLVRGEDLEILDYATLNNEDQALGSKIPLAELPLTFRQAILVCRSLRIRYLWIDSICIIQSGDNGDDWLLHAREMSTIYTFCTLNIAAEHASNPNQGLFINRMLRPPLVLAPAGESGAEVRDIMLRSSYYLDSNMDLSLVPDEIYRLEPSTDSVAETAVMHTTLSTRGWVMQERLLSRRTLHFSRHQIAWSCYALTTSEHEREDGLSWVDRLKPDLITTDQPGTELQVAHWWLRTVQEYAGRQLSYPEKDKLVAIAGIARVFNHVRRFKYLAGIFRAHLPWALLWHRRHIRRWTEKDQAIDDQPHGREPFAPGGVPSWSWASSNFPIDSYPVRTHLDCLLEGESLVDIKGAEVDLSDTGNPYGQVTGGEIEFEGYLGLKEDFDHDGYTTHYDGRFKENGGTYWHIPLIQARRGTWPDLFGIIVQGNEGTGLFYRVGIFKVGAEGVSRDIIERRSPRRVVTLI</sequence>
<organism evidence="1 2">
    <name type="scientific">Fusarium decemcellulare</name>
    <dbReference type="NCBI Taxonomy" id="57161"/>
    <lineage>
        <taxon>Eukaryota</taxon>
        <taxon>Fungi</taxon>
        <taxon>Dikarya</taxon>
        <taxon>Ascomycota</taxon>
        <taxon>Pezizomycotina</taxon>
        <taxon>Sordariomycetes</taxon>
        <taxon>Hypocreomycetidae</taxon>
        <taxon>Hypocreales</taxon>
        <taxon>Nectriaceae</taxon>
        <taxon>Fusarium</taxon>
        <taxon>Fusarium decemcellulare species complex</taxon>
    </lineage>
</organism>
<comment type="caution">
    <text evidence="1">The sequence shown here is derived from an EMBL/GenBank/DDBJ whole genome shotgun (WGS) entry which is preliminary data.</text>
</comment>
<protein>
    <submittedName>
        <fullName evidence="1">Uncharacterized protein</fullName>
    </submittedName>
</protein>
<evidence type="ECO:0000313" key="1">
    <source>
        <dbReference type="EMBL" id="KAJ3540687.1"/>
    </source>
</evidence>
<keyword evidence="2" id="KW-1185">Reference proteome</keyword>
<dbReference type="Proteomes" id="UP001148629">
    <property type="component" value="Unassembled WGS sequence"/>
</dbReference>
<reference evidence="1" key="1">
    <citation type="submission" date="2022-08" db="EMBL/GenBank/DDBJ databases">
        <title>Genome Sequence of Fusarium decemcellulare.</title>
        <authorList>
            <person name="Buettner E."/>
        </authorList>
    </citation>
    <scope>NUCLEOTIDE SEQUENCE</scope>
    <source>
        <strain evidence="1">Babe19</strain>
    </source>
</reference>
<accession>A0ACC1SIX3</accession>
<name>A0ACC1SIX3_9HYPO</name>